<accession>A0A059VWG6</accession>
<gene>
    <name evidence="2" type="ORF">SALB_01672</name>
</gene>
<dbReference type="Proteomes" id="UP000288351">
    <property type="component" value="Unassembled WGS sequence"/>
</dbReference>
<feature type="region of interest" description="Disordered" evidence="1">
    <location>
        <begin position="1"/>
        <end position="20"/>
    </location>
</feature>
<evidence type="ECO:0000313" key="2">
    <source>
        <dbReference type="EMBL" id="GCB88999.1"/>
    </source>
</evidence>
<feature type="compositionally biased region" description="Polar residues" evidence="1">
    <location>
        <begin position="11"/>
        <end position="20"/>
    </location>
</feature>
<sequence>MKSIRLGHPPSKQQLRNTPMNPTVIIIASRVSVNDAASGHNPRLEYWGENRDPLVAGTVLVPVPGRN</sequence>
<organism evidence="2 3">
    <name type="scientific">Streptomyces noursei</name>
    <name type="common">Streptomyces albulus</name>
    <dbReference type="NCBI Taxonomy" id="1971"/>
    <lineage>
        <taxon>Bacteria</taxon>
        <taxon>Bacillati</taxon>
        <taxon>Actinomycetota</taxon>
        <taxon>Actinomycetes</taxon>
        <taxon>Kitasatosporales</taxon>
        <taxon>Streptomycetaceae</taxon>
        <taxon>Streptomyces</taxon>
    </lineage>
</organism>
<comment type="caution">
    <text evidence="2">The sequence shown here is derived from an EMBL/GenBank/DDBJ whole genome shotgun (WGS) entry which is preliminary data.</text>
</comment>
<evidence type="ECO:0000256" key="1">
    <source>
        <dbReference type="SAM" id="MobiDB-lite"/>
    </source>
</evidence>
<reference evidence="2 3" key="1">
    <citation type="journal article" date="2019" name="Microbiol. Resour. Announc.">
        <title>Draft Genome Sequence of the Most Traditional epsilon-Poly-l-Lysine Producer, Streptomyces albulus NBRC14147.</title>
        <authorList>
            <person name="Yamanaka K."/>
            <person name="Hamano Y."/>
        </authorList>
    </citation>
    <scope>NUCLEOTIDE SEQUENCE [LARGE SCALE GENOMIC DNA]</scope>
    <source>
        <strain evidence="2 3">NBRC 14147</strain>
    </source>
</reference>
<evidence type="ECO:0000313" key="3">
    <source>
        <dbReference type="Proteomes" id="UP000288351"/>
    </source>
</evidence>
<dbReference type="RefSeq" id="WP_124428088.1">
    <property type="nucleotide sequence ID" value="NZ_BHXC01000006.1"/>
</dbReference>
<proteinExistence type="predicted"/>
<protein>
    <submittedName>
        <fullName evidence="2">Uncharacterized protein</fullName>
    </submittedName>
</protein>
<dbReference type="AlphaFoldDB" id="A0A059VWG6"/>
<name>A0A059VWG6_STRNR</name>
<dbReference type="STRING" id="68570.DC74_866"/>
<dbReference type="EMBL" id="BHXC01000006">
    <property type="protein sequence ID" value="GCB88999.1"/>
    <property type="molecule type" value="Genomic_DNA"/>
</dbReference>